<evidence type="ECO:0000256" key="2">
    <source>
        <dbReference type="ARBA" id="ARBA00022679"/>
    </source>
</evidence>
<dbReference type="InterPro" id="IPR029063">
    <property type="entry name" value="SAM-dependent_MTases_sf"/>
</dbReference>
<dbReference type="Gene3D" id="3.40.50.150">
    <property type="entry name" value="Vaccinia Virus protein VP39"/>
    <property type="match status" value="1"/>
</dbReference>
<comment type="caution">
    <text evidence="3">The sequence shown here is derived from an EMBL/GenBank/DDBJ whole genome shotgun (WGS) entry which is preliminary data.</text>
</comment>
<accession>X0U2K3</accession>
<dbReference type="GO" id="GO:0032259">
    <property type="term" value="P:methylation"/>
    <property type="evidence" value="ECO:0007669"/>
    <property type="project" value="UniProtKB-KW"/>
</dbReference>
<keyword evidence="2" id="KW-0808">Transferase</keyword>
<evidence type="ECO:0000313" key="3">
    <source>
        <dbReference type="EMBL" id="GAF82695.1"/>
    </source>
</evidence>
<evidence type="ECO:0000256" key="1">
    <source>
        <dbReference type="ARBA" id="ARBA00022603"/>
    </source>
</evidence>
<gene>
    <name evidence="3" type="ORF">S01H1_06645</name>
</gene>
<dbReference type="Pfam" id="PF04072">
    <property type="entry name" value="LCM"/>
    <property type="match status" value="1"/>
</dbReference>
<name>X0U2K3_9ZZZZ</name>
<organism evidence="3">
    <name type="scientific">marine sediment metagenome</name>
    <dbReference type="NCBI Taxonomy" id="412755"/>
    <lineage>
        <taxon>unclassified sequences</taxon>
        <taxon>metagenomes</taxon>
        <taxon>ecological metagenomes</taxon>
    </lineage>
</organism>
<dbReference type="InterPro" id="IPR007213">
    <property type="entry name" value="Ppm1/Ppm2/Tcmp"/>
</dbReference>
<dbReference type="PANTHER" id="PTHR43619:SF2">
    <property type="entry name" value="S-ADENOSYL-L-METHIONINE-DEPENDENT METHYLTRANSFERASES SUPERFAMILY PROTEIN"/>
    <property type="match status" value="1"/>
</dbReference>
<dbReference type="AlphaFoldDB" id="X0U2K3"/>
<protein>
    <recommendedName>
        <fullName evidence="4">S-adenosyl-L-methionine-dependent methyltransferase</fullName>
    </recommendedName>
</protein>
<keyword evidence="1" id="KW-0489">Methyltransferase</keyword>
<evidence type="ECO:0008006" key="4">
    <source>
        <dbReference type="Google" id="ProtNLM"/>
    </source>
</evidence>
<sequence length="161" mass="18158">MSQTSKFTFGLGLNLSTALRATEAFQARDKRIFDAEFDHTMLPKTWRILLLPGIRHLILGLLEMSGMGTPGMLFCRTRFIDDALADWLEAGKQQVVCLGAGNDSRAYRIPNIEQTQYFEVDLPVPQMLKSEHMHKFLGAKPAHVFYAPLDFNIQELGAELS</sequence>
<dbReference type="EMBL" id="BARS01003430">
    <property type="protein sequence ID" value="GAF82695.1"/>
    <property type="molecule type" value="Genomic_DNA"/>
</dbReference>
<dbReference type="SUPFAM" id="SSF53335">
    <property type="entry name" value="S-adenosyl-L-methionine-dependent methyltransferases"/>
    <property type="match status" value="1"/>
</dbReference>
<reference evidence="3" key="1">
    <citation type="journal article" date="2014" name="Front. Microbiol.">
        <title>High frequency of phylogenetically diverse reductive dehalogenase-homologous genes in deep subseafloor sedimentary metagenomes.</title>
        <authorList>
            <person name="Kawai M."/>
            <person name="Futagami T."/>
            <person name="Toyoda A."/>
            <person name="Takaki Y."/>
            <person name="Nishi S."/>
            <person name="Hori S."/>
            <person name="Arai W."/>
            <person name="Tsubouchi T."/>
            <person name="Morono Y."/>
            <person name="Uchiyama I."/>
            <person name="Ito T."/>
            <person name="Fujiyama A."/>
            <person name="Inagaki F."/>
            <person name="Takami H."/>
        </authorList>
    </citation>
    <scope>NUCLEOTIDE SEQUENCE</scope>
    <source>
        <strain evidence="3">Expedition CK06-06</strain>
    </source>
</reference>
<feature type="non-terminal residue" evidence="3">
    <location>
        <position position="161"/>
    </location>
</feature>
<dbReference type="PANTHER" id="PTHR43619">
    <property type="entry name" value="S-ADENOSYL-L-METHIONINE-DEPENDENT METHYLTRANSFERASE YKTD-RELATED"/>
    <property type="match status" value="1"/>
</dbReference>
<proteinExistence type="predicted"/>
<dbReference type="GO" id="GO:0008168">
    <property type="term" value="F:methyltransferase activity"/>
    <property type="evidence" value="ECO:0007669"/>
    <property type="project" value="UniProtKB-KW"/>
</dbReference>